<protein>
    <recommendedName>
        <fullName evidence="2">Helicase ATP-binding domain-containing protein</fullName>
    </recommendedName>
</protein>
<accession>A0AAD7D6A8</accession>
<keyword evidence="4" id="KW-1185">Reference proteome</keyword>
<dbReference type="SUPFAM" id="SSF52540">
    <property type="entry name" value="P-loop containing nucleoside triphosphate hydrolases"/>
    <property type="match status" value="1"/>
</dbReference>
<reference evidence="3" key="1">
    <citation type="submission" date="2023-03" db="EMBL/GenBank/DDBJ databases">
        <title>Massive genome expansion in bonnet fungi (Mycena s.s.) driven by repeated elements and novel gene families across ecological guilds.</title>
        <authorList>
            <consortium name="Lawrence Berkeley National Laboratory"/>
            <person name="Harder C.B."/>
            <person name="Miyauchi S."/>
            <person name="Viragh M."/>
            <person name="Kuo A."/>
            <person name="Thoen E."/>
            <person name="Andreopoulos B."/>
            <person name="Lu D."/>
            <person name="Skrede I."/>
            <person name="Drula E."/>
            <person name="Henrissat B."/>
            <person name="Morin E."/>
            <person name="Kohler A."/>
            <person name="Barry K."/>
            <person name="LaButti K."/>
            <person name="Morin E."/>
            <person name="Salamov A."/>
            <person name="Lipzen A."/>
            <person name="Mereny Z."/>
            <person name="Hegedus B."/>
            <person name="Baldrian P."/>
            <person name="Stursova M."/>
            <person name="Weitz H."/>
            <person name="Taylor A."/>
            <person name="Grigoriev I.V."/>
            <person name="Nagy L.G."/>
            <person name="Martin F."/>
            <person name="Kauserud H."/>
        </authorList>
    </citation>
    <scope>NUCLEOTIDE SEQUENCE</scope>
    <source>
        <strain evidence="3">CBHHK067</strain>
    </source>
</reference>
<name>A0AAD7D6A8_MYCRO</name>
<dbReference type="GO" id="GO:0005737">
    <property type="term" value="C:cytoplasm"/>
    <property type="evidence" value="ECO:0007669"/>
    <property type="project" value="TreeGrafter"/>
</dbReference>
<proteinExistence type="inferred from homology"/>
<dbReference type="AlphaFoldDB" id="A0AAD7D6A8"/>
<dbReference type="InterPro" id="IPR011545">
    <property type="entry name" value="DEAD/DEAH_box_helicase_dom"/>
</dbReference>
<dbReference type="Gene3D" id="3.40.50.300">
    <property type="entry name" value="P-loop containing nucleotide triphosphate hydrolases"/>
    <property type="match status" value="1"/>
</dbReference>
<evidence type="ECO:0000259" key="2">
    <source>
        <dbReference type="PROSITE" id="PS51192"/>
    </source>
</evidence>
<evidence type="ECO:0000313" key="4">
    <source>
        <dbReference type="Proteomes" id="UP001221757"/>
    </source>
</evidence>
<dbReference type="EMBL" id="JARKIE010000118">
    <property type="protein sequence ID" value="KAJ7681422.1"/>
    <property type="molecule type" value="Genomic_DNA"/>
</dbReference>
<dbReference type="PANTHER" id="PTHR13710:SF120">
    <property type="entry name" value="BIFUNCTIONAL 3'-5' EXONUCLEASE_ATP-DEPENDENT HELICASE WRN"/>
    <property type="match status" value="1"/>
</dbReference>
<dbReference type="GO" id="GO:0003676">
    <property type="term" value="F:nucleic acid binding"/>
    <property type="evidence" value="ECO:0007669"/>
    <property type="project" value="InterPro"/>
</dbReference>
<dbReference type="GO" id="GO:0043138">
    <property type="term" value="F:3'-5' DNA helicase activity"/>
    <property type="evidence" value="ECO:0007669"/>
    <property type="project" value="TreeGrafter"/>
</dbReference>
<comment type="caution">
    <text evidence="3">The sequence shown here is derived from an EMBL/GenBank/DDBJ whole genome shotgun (WGS) entry which is preliminary data.</text>
</comment>
<dbReference type="PANTHER" id="PTHR13710">
    <property type="entry name" value="DNA HELICASE RECQ FAMILY MEMBER"/>
    <property type="match status" value="1"/>
</dbReference>
<dbReference type="GO" id="GO:0000724">
    <property type="term" value="P:double-strand break repair via homologous recombination"/>
    <property type="evidence" value="ECO:0007669"/>
    <property type="project" value="TreeGrafter"/>
</dbReference>
<dbReference type="GO" id="GO:0005524">
    <property type="term" value="F:ATP binding"/>
    <property type="evidence" value="ECO:0007669"/>
    <property type="project" value="InterPro"/>
</dbReference>
<dbReference type="Proteomes" id="UP001221757">
    <property type="component" value="Unassembled WGS sequence"/>
</dbReference>
<dbReference type="PROSITE" id="PS51192">
    <property type="entry name" value="HELICASE_ATP_BIND_1"/>
    <property type="match status" value="1"/>
</dbReference>
<feature type="domain" description="Helicase ATP-binding" evidence="2">
    <location>
        <begin position="1"/>
        <end position="118"/>
    </location>
</feature>
<comment type="similarity">
    <text evidence="1">Belongs to the helicase family. RecQ subfamily.</text>
</comment>
<dbReference type="GO" id="GO:0005694">
    <property type="term" value="C:chromosome"/>
    <property type="evidence" value="ECO:0007669"/>
    <property type="project" value="TreeGrafter"/>
</dbReference>
<dbReference type="GO" id="GO:0009378">
    <property type="term" value="F:four-way junction helicase activity"/>
    <property type="evidence" value="ECO:0007669"/>
    <property type="project" value="TreeGrafter"/>
</dbReference>
<evidence type="ECO:0000256" key="1">
    <source>
        <dbReference type="ARBA" id="ARBA00005446"/>
    </source>
</evidence>
<sequence>MKISAAAVNGDTYSAELQEGLNSGKYQAILTSPEMCLQHPGFRKWLRSEQATDNILGLIVDEAHCISQWGGDFRKFYSMLDQLRGLLPLGTPVHAFSATLAPDALADVCASLSISLGKAFFLNLGNDRPNITPSVARMKSADDYDAINALLPDPAPVDSPDKLPKTIIFTNSVK</sequence>
<dbReference type="Pfam" id="PF00270">
    <property type="entry name" value="DEAD"/>
    <property type="match status" value="1"/>
</dbReference>
<organism evidence="3 4">
    <name type="scientific">Mycena rosella</name>
    <name type="common">Pink bonnet</name>
    <name type="synonym">Agaricus rosellus</name>
    <dbReference type="NCBI Taxonomy" id="1033263"/>
    <lineage>
        <taxon>Eukaryota</taxon>
        <taxon>Fungi</taxon>
        <taxon>Dikarya</taxon>
        <taxon>Basidiomycota</taxon>
        <taxon>Agaricomycotina</taxon>
        <taxon>Agaricomycetes</taxon>
        <taxon>Agaricomycetidae</taxon>
        <taxon>Agaricales</taxon>
        <taxon>Marasmiineae</taxon>
        <taxon>Mycenaceae</taxon>
        <taxon>Mycena</taxon>
    </lineage>
</organism>
<dbReference type="GO" id="GO:0005634">
    <property type="term" value="C:nucleus"/>
    <property type="evidence" value="ECO:0007669"/>
    <property type="project" value="TreeGrafter"/>
</dbReference>
<evidence type="ECO:0000313" key="3">
    <source>
        <dbReference type="EMBL" id="KAJ7681422.1"/>
    </source>
</evidence>
<gene>
    <name evidence="3" type="ORF">B0H17DRAFT_943022</name>
</gene>
<dbReference type="InterPro" id="IPR027417">
    <property type="entry name" value="P-loop_NTPase"/>
</dbReference>
<dbReference type="InterPro" id="IPR014001">
    <property type="entry name" value="Helicase_ATP-bd"/>
</dbReference>